<dbReference type="AlphaFoldDB" id="A0A0J8QSG0"/>
<dbReference type="InterPro" id="IPR042099">
    <property type="entry name" value="ANL_N_sf"/>
</dbReference>
<dbReference type="OrthoDB" id="10047078at2759"/>
<dbReference type="PANTHER" id="PTHR43845:SF1">
    <property type="entry name" value="BLR5969 PROTEIN"/>
    <property type="match status" value="1"/>
</dbReference>
<dbReference type="EMBL" id="DS268142">
    <property type="protein sequence ID" value="KMU75704.1"/>
    <property type="molecule type" value="Genomic_DNA"/>
</dbReference>
<organism evidence="1 2">
    <name type="scientific">Coccidioides immitis RMSCC 3703</name>
    <dbReference type="NCBI Taxonomy" id="454286"/>
    <lineage>
        <taxon>Eukaryota</taxon>
        <taxon>Fungi</taxon>
        <taxon>Dikarya</taxon>
        <taxon>Ascomycota</taxon>
        <taxon>Pezizomycotina</taxon>
        <taxon>Eurotiomycetes</taxon>
        <taxon>Eurotiomycetidae</taxon>
        <taxon>Onygenales</taxon>
        <taxon>Onygenaceae</taxon>
        <taxon>Coccidioides</taxon>
    </lineage>
</organism>
<name>A0A0J8QSG0_COCIT</name>
<evidence type="ECO:0000313" key="2">
    <source>
        <dbReference type="Proteomes" id="UP000054559"/>
    </source>
</evidence>
<accession>A0A0J8QSG0</accession>
<evidence type="ECO:0000313" key="1">
    <source>
        <dbReference type="EMBL" id="KMU75704.1"/>
    </source>
</evidence>
<evidence type="ECO:0008006" key="3">
    <source>
        <dbReference type="Google" id="ProtNLM"/>
    </source>
</evidence>
<dbReference type="Proteomes" id="UP000054559">
    <property type="component" value="Unassembled WGS sequence"/>
</dbReference>
<dbReference type="SUPFAM" id="SSF56801">
    <property type="entry name" value="Acetyl-CoA synthetase-like"/>
    <property type="match status" value="1"/>
</dbReference>
<reference evidence="2" key="1">
    <citation type="journal article" date="2010" name="Genome Res.">
        <title>Population genomic sequencing of Coccidioides fungi reveals recent hybridization and transposon control.</title>
        <authorList>
            <person name="Neafsey D.E."/>
            <person name="Barker B.M."/>
            <person name="Sharpton T.J."/>
            <person name="Stajich J.E."/>
            <person name="Park D.J."/>
            <person name="Whiston E."/>
            <person name="Hung C.-Y."/>
            <person name="McMahan C."/>
            <person name="White J."/>
            <person name="Sykes S."/>
            <person name="Heiman D."/>
            <person name="Young S."/>
            <person name="Zeng Q."/>
            <person name="Abouelleil A."/>
            <person name="Aftuck L."/>
            <person name="Bessette D."/>
            <person name="Brown A."/>
            <person name="FitzGerald M."/>
            <person name="Lui A."/>
            <person name="Macdonald J.P."/>
            <person name="Priest M."/>
            <person name="Orbach M.J."/>
            <person name="Galgiani J.N."/>
            <person name="Kirkland T.N."/>
            <person name="Cole G.T."/>
            <person name="Birren B.W."/>
            <person name="Henn M.R."/>
            <person name="Taylor J.W."/>
            <person name="Rounsley S.D."/>
        </authorList>
    </citation>
    <scope>NUCLEOTIDE SEQUENCE [LARGE SCALE GENOMIC DNA]</scope>
    <source>
        <strain evidence="2">RMSCC 3703</strain>
    </source>
</reference>
<sequence length="475" mass="52876">MTPDHYSLQDILAMAMVHPFYSAAEYPPTPESASKILAAARLNKQSVLDLKRFPLTRKESLYRTIQRLSADPDPRNGYRQQAYISVTGGGSGGVPMVFVTDSVENRRQRDVTGALVKHCRLIEPGDWMLTMHIAGHFYRIMELIGSRALDLITEIAEQAGAGVFCAGIYMPYADVVKALIQYRINVVAADGSQIVQLAAYISSLPPEEREGINVDKVLYTSEPLVRTQRAFIRSVMGPVTICSILGSSEAGAWAVANLDLTGDTDDDCTEFIFDTRSMVIEILPLSVEDPDQSENTVSLAELPEGEAGIVVQTSLQRLRNPLVRYVSGDVGSLHPLPASALAKIPPAEAQHMKLLRLYGRDRRFSFKWSGAYFAFDQVEALMRTENYGILQWQIALSYTDGTPETALEIRIFRPDADNPKLVSTKELVAILEKFFGLLPINEMLFRVTFVQSTEELERSKTGNKVIKFVDRTMKE</sequence>
<proteinExistence type="predicted"/>
<dbReference type="Gene3D" id="3.40.50.12780">
    <property type="entry name" value="N-terminal domain of ligase-like"/>
    <property type="match status" value="1"/>
</dbReference>
<dbReference type="STRING" id="454286.A0A0J8QSG0"/>
<gene>
    <name evidence="1" type="ORF">CISG_04878</name>
</gene>
<protein>
    <recommendedName>
        <fullName evidence="3">AMP-dependent synthetase/ligase domain-containing protein</fullName>
    </recommendedName>
</protein>
<dbReference type="PANTHER" id="PTHR43845">
    <property type="entry name" value="BLR5969 PROTEIN"/>
    <property type="match status" value="1"/>
</dbReference>